<proteinExistence type="predicted"/>
<protein>
    <submittedName>
        <fullName evidence="2">Uncharacterized protein</fullName>
    </submittedName>
</protein>
<keyword evidence="1" id="KW-0732">Signal</keyword>
<sequence length="111" mass="12955">MFWIISVLLFSVMSLEESQSWLWSVFGNVDYRLGVLSADDGPPRWKIECWQSRATCNNKFLSLSISIEQPVFKMCKGTISQSLQLRWHAKAPRWSSFPQNKITRVVERCIK</sequence>
<feature type="chain" id="PRO_5014122708" evidence="1">
    <location>
        <begin position="19"/>
        <end position="111"/>
    </location>
</feature>
<evidence type="ECO:0000313" key="3">
    <source>
        <dbReference type="Proteomes" id="UP000234585"/>
    </source>
</evidence>
<dbReference type="GeneID" id="36518744"/>
<dbReference type="AlphaFoldDB" id="A0A2I2FIE4"/>
<dbReference type="EMBL" id="KZ559124">
    <property type="protein sequence ID" value="PLB40401.1"/>
    <property type="molecule type" value="Genomic_DNA"/>
</dbReference>
<dbReference type="Proteomes" id="UP000234585">
    <property type="component" value="Unassembled WGS sequence"/>
</dbReference>
<feature type="signal peptide" evidence="1">
    <location>
        <begin position="1"/>
        <end position="18"/>
    </location>
</feature>
<reference evidence="2 3" key="1">
    <citation type="submission" date="2017-12" db="EMBL/GenBank/DDBJ databases">
        <authorList>
            <consortium name="DOE Joint Genome Institute"/>
            <person name="Haridas S."/>
            <person name="Kjaerbolling I."/>
            <person name="Vesth T.C."/>
            <person name="Frisvad J.C."/>
            <person name="Nybo J.L."/>
            <person name="Theobald S."/>
            <person name="Kuo A."/>
            <person name="Bowyer P."/>
            <person name="Matsuda Y."/>
            <person name="Mondo S."/>
            <person name="Lyhne E.K."/>
            <person name="Kogle M.E."/>
            <person name="Clum A."/>
            <person name="Lipzen A."/>
            <person name="Salamov A."/>
            <person name="Ngan C.Y."/>
            <person name="Daum C."/>
            <person name="Chiniquy J."/>
            <person name="Barry K."/>
            <person name="LaButti K."/>
            <person name="Simmons B.A."/>
            <person name="Magnuson J.K."/>
            <person name="Mortensen U.H."/>
            <person name="Larsen T.O."/>
            <person name="Grigoriev I.V."/>
            <person name="Baker S.E."/>
            <person name="Andersen M.R."/>
            <person name="Nordberg H.P."/>
            <person name="Cantor M.N."/>
            <person name="Hua S.X."/>
        </authorList>
    </citation>
    <scope>NUCLEOTIDE SEQUENCE [LARGE SCALE GENOMIC DNA]</scope>
    <source>
        <strain evidence="2 3">CBS 102.13</strain>
    </source>
</reference>
<organism evidence="2 3">
    <name type="scientific">Aspergillus candidus</name>
    <dbReference type="NCBI Taxonomy" id="41067"/>
    <lineage>
        <taxon>Eukaryota</taxon>
        <taxon>Fungi</taxon>
        <taxon>Dikarya</taxon>
        <taxon>Ascomycota</taxon>
        <taxon>Pezizomycotina</taxon>
        <taxon>Eurotiomycetes</taxon>
        <taxon>Eurotiomycetidae</taxon>
        <taxon>Eurotiales</taxon>
        <taxon>Aspergillaceae</taxon>
        <taxon>Aspergillus</taxon>
        <taxon>Aspergillus subgen. Circumdati</taxon>
    </lineage>
</organism>
<dbReference type="RefSeq" id="XP_024674413.1">
    <property type="nucleotide sequence ID" value="XM_024811584.1"/>
</dbReference>
<gene>
    <name evidence="2" type="ORF">BDW47DRAFT_101048</name>
</gene>
<keyword evidence="3" id="KW-1185">Reference proteome</keyword>
<evidence type="ECO:0000256" key="1">
    <source>
        <dbReference type="SAM" id="SignalP"/>
    </source>
</evidence>
<name>A0A2I2FIE4_ASPCN</name>
<evidence type="ECO:0000313" key="2">
    <source>
        <dbReference type="EMBL" id="PLB40401.1"/>
    </source>
</evidence>
<accession>A0A2I2FIE4</accession>